<keyword evidence="8 11" id="KW-1133">Transmembrane helix</keyword>
<keyword evidence="13" id="KW-1185">Reference proteome</keyword>
<dbReference type="GO" id="GO:0015020">
    <property type="term" value="F:glucuronosyltransferase activity"/>
    <property type="evidence" value="ECO:0007669"/>
    <property type="project" value="UniProtKB-EC"/>
</dbReference>
<dbReference type="GO" id="GO:0016020">
    <property type="term" value="C:membrane"/>
    <property type="evidence" value="ECO:0007669"/>
    <property type="project" value="UniProtKB-SubCell"/>
</dbReference>
<evidence type="ECO:0000313" key="12">
    <source>
        <dbReference type="EMBL" id="CEF70134.1"/>
    </source>
</evidence>
<evidence type="ECO:0000256" key="10">
    <source>
        <dbReference type="ARBA" id="ARBA00047475"/>
    </source>
</evidence>
<dbReference type="FunFam" id="3.40.50.2000:FF:000038">
    <property type="entry name" value="UDP-GlucuronosylTransferase"/>
    <property type="match status" value="1"/>
</dbReference>
<dbReference type="RefSeq" id="XP_024509333.1">
    <property type="nucleotide sequence ID" value="XM_024643689.1"/>
</dbReference>
<keyword evidence="6 11" id="KW-0812">Transmembrane</keyword>
<dbReference type="OrthoDB" id="5835829at2759"/>
<evidence type="ECO:0000256" key="8">
    <source>
        <dbReference type="ARBA" id="ARBA00022989"/>
    </source>
</evidence>
<evidence type="ECO:0000256" key="4">
    <source>
        <dbReference type="ARBA" id="ARBA00022676"/>
    </source>
</evidence>
<evidence type="ECO:0000313" key="13">
    <source>
        <dbReference type="Proteomes" id="UP000035682"/>
    </source>
</evidence>
<dbReference type="CTD" id="36382506"/>
<dbReference type="GeneID" id="36382506"/>
<evidence type="ECO:0000313" key="15">
    <source>
        <dbReference type="WormBase" id="SRAE_2000477000"/>
    </source>
</evidence>
<keyword evidence="5 12" id="KW-0808">Transferase</keyword>
<comment type="subcellular location">
    <subcellularLocation>
        <location evidence="1">Membrane</location>
        <topology evidence="1">Single-pass membrane protein</topology>
    </subcellularLocation>
</comment>
<feature type="transmembrane region" description="Helical" evidence="11">
    <location>
        <begin position="455"/>
        <end position="478"/>
    </location>
</feature>
<dbReference type="InterPro" id="IPR002213">
    <property type="entry name" value="UDP_glucos_trans"/>
</dbReference>
<accession>A0A090LPM2</accession>
<dbReference type="WBParaSite" id="SRAE_2000477000.1">
    <property type="protein sequence ID" value="SRAE_2000477000.1"/>
    <property type="gene ID" value="WBGene00265013"/>
</dbReference>
<dbReference type="STRING" id="34506.A0A090LPM2"/>
<dbReference type="EC" id="2.4.1.17" evidence="3"/>
<evidence type="ECO:0000256" key="2">
    <source>
        <dbReference type="ARBA" id="ARBA00009995"/>
    </source>
</evidence>
<reference evidence="12 13" key="1">
    <citation type="submission" date="2014-09" db="EMBL/GenBank/DDBJ databases">
        <authorList>
            <person name="Martin A.A."/>
        </authorList>
    </citation>
    <scope>NUCLEOTIDE SEQUENCE</scope>
    <source>
        <strain evidence="13">ED321</strain>
        <strain evidence="12">ED321 Heterogonic</strain>
    </source>
</reference>
<evidence type="ECO:0000256" key="5">
    <source>
        <dbReference type="ARBA" id="ARBA00022679"/>
    </source>
</evidence>
<protein>
    <recommendedName>
        <fullName evidence="3">glucuronosyltransferase</fullName>
        <ecNumber evidence="3">2.4.1.17</ecNumber>
    </recommendedName>
</protein>
<comment type="similarity">
    <text evidence="2">Belongs to the UDP-glycosyltransferase family.</text>
</comment>
<evidence type="ECO:0000256" key="7">
    <source>
        <dbReference type="ARBA" id="ARBA00022729"/>
    </source>
</evidence>
<dbReference type="InterPro" id="IPR050271">
    <property type="entry name" value="UDP-glycosyltransferase"/>
</dbReference>
<organism evidence="12">
    <name type="scientific">Strongyloides ratti</name>
    <name type="common">Parasitic roundworm</name>
    <dbReference type="NCBI Taxonomy" id="34506"/>
    <lineage>
        <taxon>Eukaryota</taxon>
        <taxon>Metazoa</taxon>
        <taxon>Ecdysozoa</taxon>
        <taxon>Nematoda</taxon>
        <taxon>Chromadorea</taxon>
        <taxon>Rhabditida</taxon>
        <taxon>Tylenchina</taxon>
        <taxon>Panagrolaimomorpha</taxon>
        <taxon>Strongyloidoidea</taxon>
        <taxon>Strongyloididae</taxon>
        <taxon>Strongyloides</taxon>
    </lineage>
</organism>
<dbReference type="CDD" id="cd03784">
    <property type="entry name" value="GT1_Gtf-like"/>
    <property type="match status" value="1"/>
</dbReference>
<evidence type="ECO:0000313" key="14">
    <source>
        <dbReference type="WBParaSite" id="SRAE_2000477000.1"/>
    </source>
</evidence>
<evidence type="ECO:0000256" key="6">
    <source>
        <dbReference type="ARBA" id="ARBA00022692"/>
    </source>
</evidence>
<keyword evidence="7" id="KW-0732">Signal</keyword>
<comment type="catalytic activity">
    <reaction evidence="10">
        <text>glucuronate acceptor + UDP-alpha-D-glucuronate = acceptor beta-D-glucuronoside + UDP + H(+)</text>
        <dbReference type="Rhea" id="RHEA:21032"/>
        <dbReference type="ChEBI" id="CHEBI:15378"/>
        <dbReference type="ChEBI" id="CHEBI:58052"/>
        <dbReference type="ChEBI" id="CHEBI:58223"/>
        <dbReference type="ChEBI" id="CHEBI:132367"/>
        <dbReference type="ChEBI" id="CHEBI:132368"/>
        <dbReference type="EC" id="2.4.1.17"/>
    </reaction>
</comment>
<keyword evidence="4" id="KW-0328">Glycosyltransferase</keyword>
<reference evidence="14" key="2">
    <citation type="submission" date="2020-12" db="UniProtKB">
        <authorList>
            <consortium name="WormBaseParasite"/>
        </authorList>
    </citation>
    <scope>IDENTIFICATION</scope>
</reference>
<evidence type="ECO:0000256" key="11">
    <source>
        <dbReference type="SAM" id="Phobius"/>
    </source>
</evidence>
<sequence>MSQMTKLLINAGHDVTVLSAKIDESLKDPYYQDGKIYYSDIDRELADLVSGEEQIKQIWKVSKNPASNKKIFKNFLKLKRHMGETILKDEKLKEFIISQNFDAAIAEGMYPFLFGAFKYWKIETTILTTSTAMFDTFYPMFGIPFPMSYVPSIFHGSSDRMSYFERATNMFLYYYFVYFSEFNTKYSGLNDVFDEKFGVGFYDFKKTMTNASFVLINSNPFLDIPTPKSPKMIEISGIGIPKPNPVSKEFDEILNKRNKTILISFGSVAKSTYMEQKLKDGILKTIKSFPDITFIWKYETPEDGHGSGIDNLILSKWVPQNDLLNDERLTLFITHGGMGSTTEVAFSNTPALAIPVFGDQLRNAKLLERLEIGLTVEKEILANSEKFREKILEVLNNKKYKINSLRTAEMLNNRPISSEELVIKHIEFACRFGQLPQLDLASKDMGTIEYYNLDIIIPFITICIIVIYGIFKLICLIASKMFYNKKKKD</sequence>
<dbReference type="Pfam" id="PF00201">
    <property type="entry name" value="UDPGT"/>
    <property type="match status" value="1"/>
</dbReference>
<evidence type="ECO:0000256" key="9">
    <source>
        <dbReference type="ARBA" id="ARBA00023136"/>
    </source>
</evidence>
<evidence type="ECO:0000256" key="1">
    <source>
        <dbReference type="ARBA" id="ARBA00004167"/>
    </source>
</evidence>
<dbReference type="Gene3D" id="3.40.50.2000">
    <property type="entry name" value="Glycogen Phosphorylase B"/>
    <property type="match status" value="1"/>
</dbReference>
<dbReference type="AlphaFoldDB" id="A0A090LPM2"/>
<dbReference type="OMA" id="KHIEFAC"/>
<gene>
    <name evidence="12 14 15" type="ORF">SRAE_2000477000</name>
</gene>
<proteinExistence type="inferred from homology"/>
<name>A0A090LPM2_STRRB</name>
<evidence type="ECO:0000256" key="3">
    <source>
        <dbReference type="ARBA" id="ARBA00012544"/>
    </source>
</evidence>
<dbReference type="SUPFAM" id="SSF53756">
    <property type="entry name" value="UDP-Glycosyltransferase/glycogen phosphorylase"/>
    <property type="match status" value="1"/>
</dbReference>
<keyword evidence="9 11" id="KW-0472">Membrane</keyword>
<dbReference type="EMBL" id="LN609529">
    <property type="protein sequence ID" value="CEF70134.1"/>
    <property type="molecule type" value="Genomic_DNA"/>
</dbReference>
<dbReference type="PANTHER" id="PTHR48043">
    <property type="entry name" value="EG:EG0003.4 PROTEIN-RELATED"/>
    <property type="match status" value="1"/>
</dbReference>
<dbReference type="WormBase" id="SRAE_2000477000">
    <property type="protein sequence ID" value="SRP12048"/>
    <property type="gene ID" value="WBGene00265013"/>
</dbReference>
<dbReference type="PANTHER" id="PTHR48043:SF23">
    <property type="entry name" value="UDP-GLUCURONOSYLTRANSFERASE"/>
    <property type="match status" value="1"/>
</dbReference>
<dbReference type="Proteomes" id="UP000035682">
    <property type="component" value="Unplaced"/>
</dbReference>